<dbReference type="PANTHER" id="PTHR46283">
    <property type="entry name" value="E3 UBIQUITIN-PROTEIN LIGASE MARCH5"/>
    <property type="match status" value="1"/>
</dbReference>
<dbReference type="CDD" id="cd16701">
    <property type="entry name" value="RING_CH-C4HC3_MARCH5"/>
    <property type="match status" value="1"/>
</dbReference>
<feature type="transmembrane region" description="Helical" evidence="13">
    <location>
        <begin position="210"/>
        <end position="228"/>
    </location>
</feature>
<keyword evidence="3" id="KW-0479">Metal-binding</keyword>
<proteinExistence type="predicted"/>
<dbReference type="EMBL" id="NCKU01004311">
    <property type="protein sequence ID" value="RWS06151.1"/>
    <property type="molecule type" value="Genomic_DNA"/>
</dbReference>
<evidence type="ECO:0000313" key="15">
    <source>
        <dbReference type="EMBL" id="RWS06151.1"/>
    </source>
</evidence>
<feature type="transmembrane region" description="Helical" evidence="13">
    <location>
        <begin position="96"/>
        <end position="116"/>
    </location>
</feature>
<feature type="transmembrane region" description="Helical" evidence="13">
    <location>
        <begin position="240"/>
        <end position="257"/>
    </location>
</feature>
<keyword evidence="16" id="KW-1185">Reference proteome</keyword>
<keyword evidence="4" id="KW-0863">Zinc-finger</keyword>
<comment type="caution">
    <text evidence="15">The sequence shown here is derived from an EMBL/GenBank/DDBJ whole genome shotgun (WGS) entry which is preliminary data.</text>
</comment>
<keyword evidence="6 13" id="KW-1133">Transmembrane helix</keyword>
<keyword evidence="7 13" id="KW-0472">Membrane</keyword>
<organism evidence="15 16">
    <name type="scientific">Dinothrombium tinctorium</name>
    <dbReference type="NCBI Taxonomy" id="1965070"/>
    <lineage>
        <taxon>Eukaryota</taxon>
        <taxon>Metazoa</taxon>
        <taxon>Ecdysozoa</taxon>
        <taxon>Arthropoda</taxon>
        <taxon>Chelicerata</taxon>
        <taxon>Arachnida</taxon>
        <taxon>Acari</taxon>
        <taxon>Acariformes</taxon>
        <taxon>Trombidiformes</taxon>
        <taxon>Prostigmata</taxon>
        <taxon>Anystina</taxon>
        <taxon>Parasitengona</taxon>
        <taxon>Trombidioidea</taxon>
        <taxon>Trombidiidae</taxon>
        <taxon>Dinothrombium</taxon>
    </lineage>
</organism>
<evidence type="ECO:0000256" key="6">
    <source>
        <dbReference type="ARBA" id="ARBA00022989"/>
    </source>
</evidence>
<evidence type="ECO:0000313" key="16">
    <source>
        <dbReference type="Proteomes" id="UP000285301"/>
    </source>
</evidence>
<dbReference type="PROSITE" id="PS51292">
    <property type="entry name" value="ZF_RING_CH"/>
    <property type="match status" value="1"/>
</dbReference>
<protein>
    <recommendedName>
        <fullName evidence="8">E3 ubiquitin-protein ligase MARCHF5</fullName>
    </recommendedName>
    <alternativeName>
        <fullName evidence="10">Membrane-associated RING finger protein 5</fullName>
    </alternativeName>
    <alternativeName>
        <fullName evidence="9">Membrane-associated RING-CH protein V</fullName>
    </alternativeName>
    <alternativeName>
        <fullName evidence="11">RING-type E3 ubiquitin transferase MARCHF5</fullName>
    </alternativeName>
</protein>
<keyword evidence="5" id="KW-0862">Zinc</keyword>
<evidence type="ECO:0000256" key="11">
    <source>
        <dbReference type="ARBA" id="ARBA00043231"/>
    </source>
</evidence>
<evidence type="ECO:0000256" key="3">
    <source>
        <dbReference type="ARBA" id="ARBA00022723"/>
    </source>
</evidence>
<dbReference type="SMART" id="SM00744">
    <property type="entry name" value="RINGv"/>
    <property type="match status" value="1"/>
</dbReference>
<sequence>MCPKSGSERKHCWVCYQTEDESDEEWVRPCRCKGTSKWIHQQCLQRWIDEKQKNNLTTKVACSQCKTEYVLVFPPYRRFVYFLETCDRIIYGTSPFACGIIVIGSLYWSALSYGAVTVMQVLGQEEGKAAMEQVDPLTLLLGLPSIPLMLVLGKLIRWEDQVLKLWRKHYRRIPLLGYLVGTPAEKSIENAERYLTGRDNFSDPVAGTRMFCGALILPTIATVIGRYLYPKVSSNFHKTILGGLTFILAKGVLKIYLRQQQFIRQTNRKVLNFDENDTNDPKSKLAKSESAPIVRS</sequence>
<dbReference type="OrthoDB" id="5817083at2759"/>
<evidence type="ECO:0000259" key="14">
    <source>
        <dbReference type="PROSITE" id="PS51292"/>
    </source>
</evidence>
<dbReference type="InterPro" id="IPR013083">
    <property type="entry name" value="Znf_RING/FYVE/PHD"/>
</dbReference>
<dbReference type="Proteomes" id="UP000285301">
    <property type="component" value="Unassembled WGS sequence"/>
</dbReference>
<dbReference type="AlphaFoldDB" id="A0A443QT23"/>
<evidence type="ECO:0000256" key="12">
    <source>
        <dbReference type="SAM" id="MobiDB-lite"/>
    </source>
</evidence>
<dbReference type="InterPro" id="IPR011016">
    <property type="entry name" value="Znf_RING-CH"/>
</dbReference>
<dbReference type="GO" id="GO:0016020">
    <property type="term" value="C:membrane"/>
    <property type="evidence" value="ECO:0007669"/>
    <property type="project" value="UniProtKB-SubCell"/>
</dbReference>
<evidence type="ECO:0000256" key="5">
    <source>
        <dbReference type="ARBA" id="ARBA00022833"/>
    </source>
</evidence>
<evidence type="ECO:0000256" key="4">
    <source>
        <dbReference type="ARBA" id="ARBA00022771"/>
    </source>
</evidence>
<evidence type="ECO:0000256" key="1">
    <source>
        <dbReference type="ARBA" id="ARBA00004141"/>
    </source>
</evidence>
<dbReference type="SUPFAM" id="SSF57850">
    <property type="entry name" value="RING/U-box"/>
    <property type="match status" value="1"/>
</dbReference>
<feature type="transmembrane region" description="Helical" evidence="13">
    <location>
        <begin position="136"/>
        <end position="156"/>
    </location>
</feature>
<dbReference type="GO" id="GO:0008270">
    <property type="term" value="F:zinc ion binding"/>
    <property type="evidence" value="ECO:0007669"/>
    <property type="project" value="UniProtKB-KW"/>
</dbReference>
<evidence type="ECO:0000256" key="7">
    <source>
        <dbReference type="ARBA" id="ARBA00023136"/>
    </source>
</evidence>
<dbReference type="STRING" id="1965070.A0A443QT23"/>
<evidence type="ECO:0000256" key="8">
    <source>
        <dbReference type="ARBA" id="ARBA00040151"/>
    </source>
</evidence>
<evidence type="ECO:0000256" key="13">
    <source>
        <dbReference type="SAM" id="Phobius"/>
    </source>
</evidence>
<feature type="domain" description="RING-CH-type" evidence="14">
    <location>
        <begin position="4"/>
        <end position="72"/>
    </location>
</feature>
<dbReference type="Gene3D" id="3.30.40.10">
    <property type="entry name" value="Zinc/RING finger domain, C3HC4 (zinc finger)"/>
    <property type="match status" value="1"/>
</dbReference>
<name>A0A443QT23_9ACAR</name>
<comment type="subcellular location">
    <subcellularLocation>
        <location evidence="1">Membrane</location>
        <topology evidence="1">Multi-pass membrane protein</topology>
    </subcellularLocation>
</comment>
<reference evidence="15 16" key="1">
    <citation type="journal article" date="2018" name="Gigascience">
        <title>Genomes of trombidid mites reveal novel predicted allergens and laterally-transferred genes associated with secondary metabolism.</title>
        <authorList>
            <person name="Dong X."/>
            <person name="Chaisiri K."/>
            <person name="Xia D."/>
            <person name="Armstrong S.D."/>
            <person name="Fang Y."/>
            <person name="Donnelly M.J."/>
            <person name="Kadowaki T."/>
            <person name="McGarry J.W."/>
            <person name="Darby A.C."/>
            <person name="Makepeace B.L."/>
        </authorList>
    </citation>
    <scope>NUCLEOTIDE SEQUENCE [LARGE SCALE GENOMIC DNA]</scope>
    <source>
        <strain evidence="15">UoL-WK</strain>
    </source>
</reference>
<gene>
    <name evidence="15" type="ORF">B4U79_00904</name>
</gene>
<evidence type="ECO:0000256" key="2">
    <source>
        <dbReference type="ARBA" id="ARBA00022692"/>
    </source>
</evidence>
<evidence type="ECO:0000256" key="9">
    <source>
        <dbReference type="ARBA" id="ARBA00043044"/>
    </source>
</evidence>
<evidence type="ECO:0000256" key="10">
    <source>
        <dbReference type="ARBA" id="ARBA00043185"/>
    </source>
</evidence>
<feature type="region of interest" description="Disordered" evidence="12">
    <location>
        <begin position="274"/>
        <end position="296"/>
    </location>
</feature>
<dbReference type="Pfam" id="PF12906">
    <property type="entry name" value="RINGv"/>
    <property type="match status" value="1"/>
</dbReference>
<accession>A0A443QT23</accession>
<keyword evidence="2 13" id="KW-0812">Transmembrane</keyword>